<keyword evidence="4" id="KW-1185">Reference proteome</keyword>
<dbReference type="EMBL" id="JADOUA010000001">
    <property type="protein sequence ID" value="MBG6093115.1"/>
    <property type="molecule type" value="Genomic_DNA"/>
</dbReference>
<organism evidence="3 4">
    <name type="scientific">Actinomadura viridis</name>
    <dbReference type="NCBI Taxonomy" id="58110"/>
    <lineage>
        <taxon>Bacteria</taxon>
        <taxon>Bacillati</taxon>
        <taxon>Actinomycetota</taxon>
        <taxon>Actinomycetes</taxon>
        <taxon>Streptosporangiales</taxon>
        <taxon>Thermomonosporaceae</taxon>
        <taxon>Actinomadura</taxon>
    </lineage>
</organism>
<dbReference type="Pfam" id="PF02470">
    <property type="entry name" value="MlaD"/>
    <property type="match status" value="1"/>
</dbReference>
<dbReference type="InterPro" id="IPR052336">
    <property type="entry name" value="MlaD_Phospholipid_Transporter"/>
</dbReference>
<comment type="caution">
    <text evidence="3">The sequence shown here is derived from an EMBL/GenBank/DDBJ whole genome shotgun (WGS) entry which is preliminary data.</text>
</comment>
<dbReference type="PANTHER" id="PTHR33371:SF4">
    <property type="entry name" value="INTERMEMBRANE PHOSPHOLIPID TRANSPORT SYSTEM BINDING PROTEIN MLAD"/>
    <property type="match status" value="1"/>
</dbReference>
<dbReference type="InterPro" id="IPR024516">
    <property type="entry name" value="Mce_C"/>
</dbReference>
<evidence type="ECO:0000259" key="1">
    <source>
        <dbReference type="Pfam" id="PF02470"/>
    </source>
</evidence>
<name>A0A931DNB7_9ACTN</name>
<dbReference type="InterPro" id="IPR003399">
    <property type="entry name" value="Mce/MlaD"/>
</dbReference>
<dbReference type="RefSeq" id="WP_197015220.1">
    <property type="nucleotide sequence ID" value="NZ_BAABES010000018.1"/>
</dbReference>
<dbReference type="PANTHER" id="PTHR33371">
    <property type="entry name" value="INTERMEMBRANE PHOSPHOLIPID TRANSPORT SYSTEM BINDING PROTEIN MLAD-RELATED"/>
    <property type="match status" value="1"/>
</dbReference>
<evidence type="ECO:0000259" key="2">
    <source>
        <dbReference type="Pfam" id="PF11887"/>
    </source>
</evidence>
<sequence>MNHDIPLRRALLISVLTVAAVALTVYALVARPLRAEGARLTAEFGHSGQGLGDGAPVKIRGVTVGSVERAELTERGRARLTLRMDPGVRVPATATAAIEPASAFGPKFVDLVPGTGERGGPYLASGAAIARTSDPQDLSDLLGQADATLSAVDATEVSTIVRTLAQGLQGQGARLRQTIDQTGTLADVAHRRRGEARRFIGDTADLTGTLASAGTGDQAVGIAGDAGTLIDTTAAGGRDRLGGFADRLAEISALVSHGFDKRGRQLGEGFRSGERAAAVVYAQLGLTGDAVRTGGKLLPLYGELTSLPGPGGKNYVRSQGWLPTDPCRLIIGLCGTTGGR</sequence>
<dbReference type="AlphaFoldDB" id="A0A931DNB7"/>
<dbReference type="Pfam" id="PF11887">
    <property type="entry name" value="Mce4_CUP1"/>
    <property type="match status" value="1"/>
</dbReference>
<reference evidence="3" key="1">
    <citation type="submission" date="2020-11" db="EMBL/GenBank/DDBJ databases">
        <title>Sequencing the genomes of 1000 actinobacteria strains.</title>
        <authorList>
            <person name="Klenk H.-P."/>
        </authorList>
    </citation>
    <scope>NUCLEOTIDE SEQUENCE</scope>
    <source>
        <strain evidence="3">DSM 43175</strain>
    </source>
</reference>
<feature type="domain" description="Mammalian cell entry C-terminal" evidence="2">
    <location>
        <begin position="123"/>
        <end position="275"/>
    </location>
</feature>
<feature type="domain" description="Mce/MlaD" evidence="1">
    <location>
        <begin position="38"/>
        <end position="114"/>
    </location>
</feature>
<proteinExistence type="predicted"/>
<dbReference type="Proteomes" id="UP000614047">
    <property type="component" value="Unassembled WGS sequence"/>
</dbReference>
<evidence type="ECO:0000313" key="3">
    <source>
        <dbReference type="EMBL" id="MBG6093115.1"/>
    </source>
</evidence>
<gene>
    <name evidence="3" type="ORF">IW256_007228</name>
</gene>
<accession>A0A931DNB7</accession>
<protein>
    <submittedName>
        <fullName evidence="3">Phospholipid/cholesterol/gamma-HCH transport system substrate-binding protein</fullName>
    </submittedName>
</protein>
<evidence type="ECO:0000313" key="4">
    <source>
        <dbReference type="Proteomes" id="UP000614047"/>
    </source>
</evidence>
<dbReference type="NCBIfam" id="TIGR00996">
    <property type="entry name" value="Mtu_fam_mce"/>
    <property type="match status" value="1"/>
</dbReference>
<dbReference type="InterPro" id="IPR005693">
    <property type="entry name" value="Mce"/>
</dbReference>